<dbReference type="GO" id="GO:0005856">
    <property type="term" value="C:cytoskeleton"/>
    <property type="evidence" value="ECO:0007669"/>
    <property type="project" value="UniProtKB-SubCell"/>
</dbReference>
<evidence type="ECO:0000256" key="4">
    <source>
        <dbReference type="SAM" id="MobiDB-lite"/>
    </source>
</evidence>
<dbReference type="Gene3D" id="3.80.10.10">
    <property type="entry name" value="Ribonuclease Inhibitor"/>
    <property type="match status" value="1"/>
</dbReference>
<feature type="compositionally biased region" description="Polar residues" evidence="4">
    <location>
        <begin position="54"/>
        <end position="70"/>
    </location>
</feature>
<dbReference type="InterPro" id="IPR004934">
    <property type="entry name" value="TMOD"/>
</dbReference>
<feature type="compositionally biased region" description="Basic residues" evidence="4">
    <location>
        <begin position="397"/>
        <end position="407"/>
    </location>
</feature>
<comment type="subcellular location">
    <subcellularLocation>
        <location evidence="1">Cytoplasm</location>
        <location evidence="1">Cytoskeleton</location>
    </subcellularLocation>
</comment>
<organism evidence="5 6">
    <name type="scientific">Ditylenchus destructor</name>
    <dbReference type="NCBI Taxonomy" id="166010"/>
    <lineage>
        <taxon>Eukaryota</taxon>
        <taxon>Metazoa</taxon>
        <taxon>Ecdysozoa</taxon>
        <taxon>Nematoda</taxon>
        <taxon>Chromadorea</taxon>
        <taxon>Rhabditida</taxon>
        <taxon>Tylenchina</taxon>
        <taxon>Tylenchomorpha</taxon>
        <taxon>Sphaerularioidea</taxon>
        <taxon>Anguinidae</taxon>
        <taxon>Anguininae</taxon>
        <taxon>Ditylenchus</taxon>
    </lineage>
</organism>
<evidence type="ECO:0000256" key="2">
    <source>
        <dbReference type="ARBA" id="ARBA00022490"/>
    </source>
</evidence>
<proteinExistence type="predicted"/>
<feature type="compositionally biased region" description="Polar residues" evidence="4">
    <location>
        <begin position="577"/>
        <end position="589"/>
    </location>
</feature>
<accession>A0AAD4N8N2</accession>
<dbReference type="PANTHER" id="PTHR10901:SF16">
    <property type="entry name" value="TROPOMODULIN"/>
    <property type="match status" value="1"/>
</dbReference>
<reference evidence="5" key="1">
    <citation type="submission" date="2022-01" db="EMBL/GenBank/DDBJ databases">
        <title>Genome Sequence Resource for Two Populations of Ditylenchus destructor, the Migratory Endoparasitic Phytonematode.</title>
        <authorList>
            <person name="Zhang H."/>
            <person name="Lin R."/>
            <person name="Xie B."/>
        </authorList>
    </citation>
    <scope>NUCLEOTIDE SEQUENCE</scope>
    <source>
        <strain evidence="5">BazhouSP</strain>
    </source>
</reference>
<feature type="compositionally biased region" description="Polar residues" evidence="4">
    <location>
        <begin position="743"/>
        <end position="753"/>
    </location>
</feature>
<dbReference type="AlphaFoldDB" id="A0AAD4N8N2"/>
<dbReference type="GO" id="GO:0030239">
    <property type="term" value="P:myofibril assembly"/>
    <property type="evidence" value="ECO:0007669"/>
    <property type="project" value="TreeGrafter"/>
</dbReference>
<feature type="compositionally biased region" description="Basic residues" evidence="4">
    <location>
        <begin position="632"/>
        <end position="647"/>
    </location>
</feature>
<feature type="compositionally biased region" description="Basic and acidic residues" evidence="4">
    <location>
        <begin position="414"/>
        <end position="442"/>
    </location>
</feature>
<feature type="compositionally biased region" description="Basic and acidic residues" evidence="4">
    <location>
        <begin position="558"/>
        <end position="568"/>
    </location>
</feature>
<dbReference type="Proteomes" id="UP001201812">
    <property type="component" value="Unassembled WGS sequence"/>
</dbReference>
<protein>
    <submittedName>
        <fullName evidence="5">Tropomodulin</fullName>
    </submittedName>
</protein>
<keyword evidence="6" id="KW-1185">Reference proteome</keyword>
<evidence type="ECO:0000256" key="3">
    <source>
        <dbReference type="ARBA" id="ARBA00023212"/>
    </source>
</evidence>
<feature type="region of interest" description="Disordered" evidence="4">
    <location>
        <begin position="54"/>
        <end position="79"/>
    </location>
</feature>
<dbReference type="SUPFAM" id="SSF52047">
    <property type="entry name" value="RNI-like"/>
    <property type="match status" value="1"/>
</dbReference>
<evidence type="ECO:0000256" key="1">
    <source>
        <dbReference type="ARBA" id="ARBA00004245"/>
    </source>
</evidence>
<feature type="region of interest" description="Disordered" evidence="4">
    <location>
        <begin position="240"/>
        <end position="757"/>
    </location>
</feature>
<dbReference type="EMBL" id="JAKKPZ010000005">
    <property type="protein sequence ID" value="KAI1720812.1"/>
    <property type="molecule type" value="Genomic_DNA"/>
</dbReference>
<dbReference type="GO" id="GO:0030016">
    <property type="term" value="C:myofibril"/>
    <property type="evidence" value="ECO:0007669"/>
    <property type="project" value="TreeGrafter"/>
</dbReference>
<evidence type="ECO:0000313" key="6">
    <source>
        <dbReference type="Proteomes" id="UP001201812"/>
    </source>
</evidence>
<feature type="compositionally biased region" description="Polar residues" evidence="4">
    <location>
        <begin position="655"/>
        <end position="670"/>
    </location>
</feature>
<keyword evidence="3" id="KW-0206">Cytoskeleton</keyword>
<feature type="compositionally biased region" description="Basic and acidic residues" evidence="4">
    <location>
        <begin position="280"/>
        <end position="289"/>
    </location>
</feature>
<dbReference type="PANTHER" id="PTHR10901">
    <property type="entry name" value="TROPOMODULIN"/>
    <property type="match status" value="1"/>
</dbReference>
<gene>
    <name evidence="5" type="ORF">DdX_05059</name>
</gene>
<feature type="compositionally biased region" description="Basic and acidic residues" evidence="4">
    <location>
        <begin position="498"/>
        <end position="514"/>
    </location>
</feature>
<dbReference type="GO" id="GO:0007015">
    <property type="term" value="P:actin filament organization"/>
    <property type="evidence" value="ECO:0007669"/>
    <property type="project" value="TreeGrafter"/>
</dbReference>
<evidence type="ECO:0000313" key="5">
    <source>
        <dbReference type="EMBL" id="KAI1720812.1"/>
    </source>
</evidence>
<feature type="compositionally biased region" description="Basic and acidic residues" evidence="4">
    <location>
        <begin position="602"/>
        <end position="619"/>
    </location>
</feature>
<dbReference type="GO" id="GO:0051694">
    <property type="term" value="P:pointed-end actin filament capping"/>
    <property type="evidence" value="ECO:0007669"/>
    <property type="project" value="InterPro"/>
</dbReference>
<sequence>MADDEAVEVMTDADFERALDALREEGSEEVGDLLKVMNENRIISWEEAERILGETNNEPVKSSLPAQTRPTEPDNDTDVDQSIQRLLRNDPKLVEINLNNMKRTPIPQVKRLIMALQDNTYLEKLSLANMGLYDMDIAPLIDVMENNDTLRAINVETNYLSGDFFAKLFRAALRYQSLEEVKAVNQGVSFSTTAEREIIDAIFENRGLTKISLNLRLPEGRHKVEKATIRNQEIRRILRRQAAAAAAAERAKNGPPAKPAKKPSENDVPTTSKKTISRPATKDDPEEAPRFLAKPAGSPTKPKKFEDPEEEIIYLKRPLAKPSPKIAQLAKAAQESSTSSKYWPDVLSSPTKKENPFIPKTPTENDKPQETPVSKPVNAPSSLTKSTIDGKPSSPPKTKKIIKKKKVTTIEEPADSKEKSAVSTEDTARLRLVFDRQKENKTKAAVAVAPEEAPKFLVKAPESPTKLKKMNEPEEERDLSSKTKKLGLDKNPSTTEVPAKKEKAVEPSDGRDTPRPVTAPEENYALKSNRFLKKDKSLAADATEKSEKPSNAPQPNKLAEKKATEKEANGPVRTGKSAVTTEKAQTNHLISKEKASTISDTTAEKSTESASDMQKEDASKSAINSETNSPPKTKKIIKKKKIVKKLKPKEPESAAGSTGETLNGDSNKSTPAKLDKLTSNESAGNPTEKTETSEITDIATLPNTVPPNPATKPNALPVTGSTPKHESTTEVDTGLYRSRPESALTTRTQSIDEPSSLYALRRKYPNLASIGRSPTTK</sequence>
<name>A0AAD4N8N2_9BILA</name>
<comment type="caution">
    <text evidence="5">The sequence shown here is derived from an EMBL/GenBank/DDBJ whole genome shotgun (WGS) entry which is preliminary data.</text>
</comment>
<dbReference type="GO" id="GO:0005523">
    <property type="term" value="F:tropomyosin binding"/>
    <property type="evidence" value="ECO:0007669"/>
    <property type="project" value="InterPro"/>
</dbReference>
<dbReference type="InterPro" id="IPR032675">
    <property type="entry name" value="LRR_dom_sf"/>
</dbReference>
<feature type="compositionally biased region" description="Basic and acidic residues" evidence="4">
    <location>
        <begin position="532"/>
        <end position="548"/>
    </location>
</feature>
<keyword evidence="2" id="KW-0963">Cytoplasm</keyword>